<evidence type="ECO:0000256" key="1">
    <source>
        <dbReference type="SAM" id="Coils"/>
    </source>
</evidence>
<dbReference type="AlphaFoldDB" id="A0A9W7SQB0"/>
<evidence type="ECO:0000313" key="4">
    <source>
        <dbReference type="EMBL" id="KAH9826760.1"/>
    </source>
</evidence>
<evidence type="ECO:0000256" key="3">
    <source>
        <dbReference type="SAM" id="SignalP"/>
    </source>
</evidence>
<evidence type="ECO:0000313" key="5">
    <source>
        <dbReference type="Proteomes" id="UP001138500"/>
    </source>
</evidence>
<feature type="coiled-coil region" evidence="1">
    <location>
        <begin position="173"/>
        <end position="228"/>
    </location>
</feature>
<feature type="region of interest" description="Disordered" evidence="2">
    <location>
        <begin position="127"/>
        <end position="154"/>
    </location>
</feature>
<reference evidence="4 5" key="1">
    <citation type="journal article" date="2018" name="IMA Fungus">
        <title>IMA Genome-F 10: Nine draft genome sequences of Claviceps purpurea s.lat., including C. arundinis, C. humidiphila, and C. cf. spartinae, pseudomolecules for the pitch canker pathogen Fusarium circinatum, draft genome of Davidsoniella eucalypti, Grosmannia galeiformis, Quambalaria eucalypti, and Teratosphaeria destructans.</title>
        <authorList>
            <person name="Wingfield B.D."/>
            <person name="Liu M."/>
            <person name="Nguyen H.D."/>
            <person name="Lane F.A."/>
            <person name="Morgan S.W."/>
            <person name="De Vos L."/>
            <person name="Wilken P.M."/>
            <person name="Duong T.A."/>
            <person name="Aylward J."/>
            <person name="Coetzee M.P."/>
            <person name="Dadej K."/>
            <person name="De Beer Z.W."/>
            <person name="Findlay W."/>
            <person name="Havenga M."/>
            <person name="Kolarik M."/>
            <person name="Menzies J.G."/>
            <person name="Naidoo K."/>
            <person name="Pochopski O."/>
            <person name="Shoukouhi P."/>
            <person name="Santana Q.C."/>
            <person name="Seifert K.A."/>
            <person name="Soal N."/>
            <person name="Steenkamp E.T."/>
            <person name="Tatham C.T."/>
            <person name="van der Nest M.A."/>
            <person name="Wingfield M.J."/>
        </authorList>
    </citation>
    <scope>NUCLEOTIDE SEQUENCE [LARGE SCALE GENOMIC DNA]</scope>
    <source>
        <strain evidence="4">CMW44962</strain>
    </source>
</reference>
<name>A0A9W7SQB0_9PEZI</name>
<dbReference type="OrthoDB" id="10440591at2759"/>
<evidence type="ECO:0000256" key="2">
    <source>
        <dbReference type="SAM" id="MobiDB-lite"/>
    </source>
</evidence>
<protein>
    <submittedName>
        <fullName evidence="4">Uncharacterized protein</fullName>
    </submittedName>
</protein>
<accession>A0A9W7SQB0</accession>
<reference evidence="4 5" key="2">
    <citation type="journal article" date="2021" name="Curr. Genet.">
        <title>Genetic response to nitrogen starvation in the aggressive Eucalyptus foliar pathogen Teratosphaeria destructans.</title>
        <authorList>
            <person name="Havenga M."/>
            <person name="Wingfield B.D."/>
            <person name="Wingfield M.J."/>
            <person name="Dreyer L.L."/>
            <person name="Roets F."/>
            <person name="Aylward J."/>
        </authorList>
    </citation>
    <scope>NUCLEOTIDE SEQUENCE [LARGE SCALE GENOMIC DNA]</scope>
    <source>
        <strain evidence="4">CMW44962</strain>
    </source>
</reference>
<proteinExistence type="predicted"/>
<sequence>MKVALRLVAWVFLGPLAVAGWGRKAEKKQYEACVAEPDGIRHRRGVHRVELKRTMADLSIAFEALGRCQGDGDIGYIGPEVQDASTMMVEFDSTMDDLLSKRHSGYAFMRDAFLKQQAEAKKAETRIAKSQHMDERRELPGTSSANPLIRRGKGHEESIKKCQAEFGKSQTDLETTNGELNAARERQLALEEKLGELLGGSITDSRARQELTKRNDQLRTQYLQLLAALREVKGKYRAVQVSLLVCTTEGGLNTVERAKLEEHLQACDRQVTINGYERLMDRRECQTEALSQCKESSKALEFDLNNCRNNLDNALDTLNDVPTQFTDQANQCSEKLGRVQQELKDALQANADAQDFHGQASSCNANLDTAKKALDTCGKDLWSTKQALEDARHDRDVCKVDLKAQDDCIDFTAHISHLCPRRG</sequence>
<keyword evidence="5" id="KW-1185">Reference proteome</keyword>
<dbReference type="Proteomes" id="UP001138500">
    <property type="component" value="Unassembled WGS sequence"/>
</dbReference>
<comment type="caution">
    <text evidence="4">The sequence shown here is derived from an EMBL/GenBank/DDBJ whole genome shotgun (WGS) entry which is preliminary data.</text>
</comment>
<dbReference type="EMBL" id="RIBY02001956">
    <property type="protein sequence ID" value="KAH9826760.1"/>
    <property type="molecule type" value="Genomic_DNA"/>
</dbReference>
<gene>
    <name evidence="4" type="ORF">Tdes44962_MAKER03303</name>
</gene>
<feature type="chain" id="PRO_5040793849" evidence="3">
    <location>
        <begin position="20"/>
        <end position="423"/>
    </location>
</feature>
<organism evidence="4 5">
    <name type="scientific">Teratosphaeria destructans</name>
    <dbReference type="NCBI Taxonomy" id="418781"/>
    <lineage>
        <taxon>Eukaryota</taxon>
        <taxon>Fungi</taxon>
        <taxon>Dikarya</taxon>
        <taxon>Ascomycota</taxon>
        <taxon>Pezizomycotina</taxon>
        <taxon>Dothideomycetes</taxon>
        <taxon>Dothideomycetidae</taxon>
        <taxon>Mycosphaerellales</taxon>
        <taxon>Teratosphaeriaceae</taxon>
        <taxon>Teratosphaeria</taxon>
    </lineage>
</organism>
<keyword evidence="1" id="KW-0175">Coiled coil</keyword>
<feature type="compositionally biased region" description="Basic and acidic residues" evidence="2">
    <location>
        <begin position="127"/>
        <end position="139"/>
    </location>
</feature>
<feature type="signal peptide" evidence="3">
    <location>
        <begin position="1"/>
        <end position="19"/>
    </location>
</feature>
<keyword evidence="3" id="KW-0732">Signal</keyword>